<dbReference type="InterPro" id="IPR019201">
    <property type="entry name" value="DUF2065"/>
</dbReference>
<dbReference type="PANTHER" id="PTHR38602:SF1">
    <property type="entry name" value="INNER MEMBRANE PROTEIN"/>
    <property type="match status" value="1"/>
</dbReference>
<keyword evidence="1" id="KW-0472">Membrane</keyword>
<dbReference type="EMBL" id="MCRI01000014">
    <property type="protein sequence ID" value="ODN66712.1"/>
    <property type="molecule type" value="Genomic_DNA"/>
</dbReference>
<evidence type="ECO:0008006" key="4">
    <source>
        <dbReference type="Google" id="ProtNLM"/>
    </source>
</evidence>
<dbReference type="RefSeq" id="WP_069296004.1">
    <property type="nucleotide sequence ID" value="NZ_MCRI01000014.1"/>
</dbReference>
<reference evidence="2 3" key="1">
    <citation type="submission" date="2016-07" db="EMBL/GenBank/DDBJ databases">
        <title>Draft Genome Sequence of Methylophaga muralis Bur 1.</title>
        <authorList>
            <person name="Vasilenko O.V."/>
            <person name="Doronina N.V."/>
            <person name="Shmareva M.N."/>
            <person name="Tarlachkov S.V."/>
            <person name="Mustakhimov I."/>
            <person name="Trotsenko Y.A."/>
        </authorList>
    </citation>
    <scope>NUCLEOTIDE SEQUENCE [LARGE SCALE GENOMIC DNA]</scope>
    <source>
        <strain evidence="2 3">Bur 1</strain>
    </source>
</reference>
<accession>A0A1E3GRN3</accession>
<feature type="transmembrane region" description="Helical" evidence="1">
    <location>
        <begin position="6"/>
        <end position="26"/>
    </location>
</feature>
<name>A0A1E3GRN3_9GAMM</name>
<keyword evidence="3" id="KW-1185">Reference proteome</keyword>
<evidence type="ECO:0000313" key="2">
    <source>
        <dbReference type="EMBL" id="ODN66712.1"/>
    </source>
</evidence>
<dbReference type="PANTHER" id="PTHR38602">
    <property type="entry name" value="INNER MEMBRANE PROTEIN-RELATED"/>
    <property type="match status" value="1"/>
</dbReference>
<dbReference type="STRING" id="291169.A9E74_01539"/>
<proteinExistence type="predicted"/>
<keyword evidence="1" id="KW-1133">Transmembrane helix</keyword>
<protein>
    <recommendedName>
        <fullName evidence="4">Inner membrane protein YjeT</fullName>
    </recommendedName>
</protein>
<sequence>MSESLIHSLWLATALMLIIEGIMPFVNPAALRRALLQIVTMTDQQLRTVGLLSMVAGLLILYWVN</sequence>
<keyword evidence="1" id="KW-0812">Transmembrane</keyword>
<organism evidence="2 3">
    <name type="scientific">Methylophaga muralis</name>
    <dbReference type="NCBI Taxonomy" id="291169"/>
    <lineage>
        <taxon>Bacteria</taxon>
        <taxon>Pseudomonadati</taxon>
        <taxon>Pseudomonadota</taxon>
        <taxon>Gammaproteobacteria</taxon>
        <taxon>Thiotrichales</taxon>
        <taxon>Piscirickettsiaceae</taxon>
        <taxon>Methylophaga</taxon>
    </lineage>
</organism>
<dbReference type="AlphaFoldDB" id="A0A1E3GRN3"/>
<feature type="transmembrane region" description="Helical" evidence="1">
    <location>
        <begin position="46"/>
        <end position="64"/>
    </location>
</feature>
<evidence type="ECO:0000313" key="3">
    <source>
        <dbReference type="Proteomes" id="UP000094379"/>
    </source>
</evidence>
<comment type="caution">
    <text evidence="2">The sequence shown here is derived from an EMBL/GenBank/DDBJ whole genome shotgun (WGS) entry which is preliminary data.</text>
</comment>
<dbReference type="Pfam" id="PF09838">
    <property type="entry name" value="DUF2065"/>
    <property type="match status" value="1"/>
</dbReference>
<gene>
    <name evidence="2" type="ORF">A9E74_01539</name>
</gene>
<dbReference type="Proteomes" id="UP000094379">
    <property type="component" value="Unassembled WGS sequence"/>
</dbReference>
<evidence type="ECO:0000256" key="1">
    <source>
        <dbReference type="SAM" id="Phobius"/>
    </source>
</evidence>